<protein>
    <submittedName>
        <fullName evidence="1">Uncharacterized protein</fullName>
    </submittedName>
</protein>
<keyword evidence="2" id="KW-1185">Reference proteome</keyword>
<sequence>MLVLSSLFPSRPVHLLADLPELLRAAASVPPQNMQPAIPTGDWVPKKLLLSPAPVGWRLAAAIDFSDVMTSWREYDFLGPSTFIYAGAPDRFRGFLEGSDLSSTDYDSDMRWRFSP</sequence>
<reference evidence="1 2" key="1">
    <citation type="submission" date="2018-07" db="EMBL/GenBank/DDBJ databases">
        <authorList>
            <person name="Zhang Y."/>
            <person name="Wang L."/>
            <person name="Ma S."/>
        </authorList>
    </citation>
    <scope>NUCLEOTIDE SEQUENCE [LARGE SCALE GENOMIC DNA]</scope>
    <source>
        <strain evidence="1 2">4-2</strain>
    </source>
</reference>
<gene>
    <name evidence="1" type="ORF">C9E81_03975</name>
</gene>
<dbReference type="AlphaFoldDB" id="A0A3M0MKC7"/>
<name>A0A3M0MKC7_9RHOB</name>
<comment type="caution">
    <text evidence="1">The sequence shown here is derived from an EMBL/GenBank/DDBJ whole genome shotgun (WGS) entry which is preliminary data.</text>
</comment>
<proteinExistence type="predicted"/>
<organism evidence="1 2">
    <name type="scientific">Paracoccus alkanivorans</name>
    <dbReference type="NCBI Taxonomy" id="2116655"/>
    <lineage>
        <taxon>Bacteria</taxon>
        <taxon>Pseudomonadati</taxon>
        <taxon>Pseudomonadota</taxon>
        <taxon>Alphaproteobacteria</taxon>
        <taxon>Rhodobacterales</taxon>
        <taxon>Paracoccaceae</taxon>
        <taxon>Paracoccus</taxon>
    </lineage>
</organism>
<dbReference type="Proteomes" id="UP000273516">
    <property type="component" value="Unassembled WGS sequence"/>
</dbReference>
<evidence type="ECO:0000313" key="1">
    <source>
        <dbReference type="EMBL" id="RMC37895.1"/>
    </source>
</evidence>
<dbReference type="EMBL" id="QOKZ01000001">
    <property type="protein sequence ID" value="RMC37895.1"/>
    <property type="molecule type" value="Genomic_DNA"/>
</dbReference>
<accession>A0A3M0MKC7</accession>
<evidence type="ECO:0000313" key="2">
    <source>
        <dbReference type="Proteomes" id="UP000273516"/>
    </source>
</evidence>